<keyword evidence="9" id="KW-0862">Zinc</keyword>
<evidence type="ECO:0000256" key="12">
    <source>
        <dbReference type="ARBA" id="ARBA00032533"/>
    </source>
</evidence>
<protein>
    <recommendedName>
        <fullName evidence="4">E3 SUMO-protein ligase NSE2</fullName>
    </recommendedName>
    <alternativeName>
        <fullName evidence="11">E3 SUMO-protein transferase NSE2</fullName>
    </alternativeName>
    <alternativeName>
        <fullName evidence="12">Non-structural maintenance of chromosomes element 2 homolog</fullName>
    </alternativeName>
</protein>
<evidence type="ECO:0000256" key="7">
    <source>
        <dbReference type="ARBA" id="ARBA00022771"/>
    </source>
</evidence>
<dbReference type="PANTHER" id="PTHR21330:SF1">
    <property type="entry name" value="E3 SUMO-PROTEIN LIGASE NSE2"/>
    <property type="match status" value="1"/>
</dbReference>
<dbReference type="InterPro" id="IPR013083">
    <property type="entry name" value="Znf_RING/FYVE/PHD"/>
</dbReference>
<dbReference type="PROSITE" id="PS51044">
    <property type="entry name" value="ZF_SP_RING"/>
    <property type="match status" value="1"/>
</dbReference>
<dbReference type="GO" id="GO:0016874">
    <property type="term" value="F:ligase activity"/>
    <property type="evidence" value="ECO:0007669"/>
    <property type="project" value="UniProtKB-KW"/>
</dbReference>
<organism evidence="15">
    <name type="scientific">Phallusia mammillata</name>
    <dbReference type="NCBI Taxonomy" id="59560"/>
    <lineage>
        <taxon>Eukaryota</taxon>
        <taxon>Metazoa</taxon>
        <taxon>Chordata</taxon>
        <taxon>Tunicata</taxon>
        <taxon>Ascidiacea</taxon>
        <taxon>Phlebobranchia</taxon>
        <taxon>Ascidiidae</taxon>
        <taxon>Phallusia</taxon>
    </lineage>
</organism>
<dbReference type="GO" id="GO:0008270">
    <property type="term" value="F:zinc ion binding"/>
    <property type="evidence" value="ECO:0007669"/>
    <property type="project" value="UniProtKB-KW"/>
</dbReference>
<evidence type="ECO:0000259" key="14">
    <source>
        <dbReference type="PROSITE" id="PS51044"/>
    </source>
</evidence>
<accession>A0A6F9DN37</accession>
<dbReference type="PANTHER" id="PTHR21330">
    <property type="entry name" value="E3 SUMO-PROTEIN LIGASE NSE2"/>
    <property type="match status" value="1"/>
</dbReference>
<dbReference type="Pfam" id="PF11789">
    <property type="entry name" value="zf-Nse"/>
    <property type="match status" value="1"/>
</dbReference>
<proteinExistence type="evidence at transcript level"/>
<evidence type="ECO:0000256" key="8">
    <source>
        <dbReference type="ARBA" id="ARBA00022786"/>
    </source>
</evidence>
<dbReference type="GO" id="GO:0016925">
    <property type="term" value="P:protein sumoylation"/>
    <property type="evidence" value="ECO:0007669"/>
    <property type="project" value="UniProtKB-UniPathway"/>
</dbReference>
<evidence type="ECO:0000256" key="2">
    <source>
        <dbReference type="ARBA" id="ARBA00004718"/>
    </source>
</evidence>
<dbReference type="CDD" id="cd16651">
    <property type="entry name" value="SPL-RING_NSE2"/>
    <property type="match status" value="1"/>
</dbReference>
<dbReference type="InterPro" id="IPR026846">
    <property type="entry name" value="Nse2(Mms21)"/>
</dbReference>
<keyword evidence="15" id="KW-0436">Ligase</keyword>
<dbReference type="GO" id="GO:0061665">
    <property type="term" value="F:SUMO ligase activity"/>
    <property type="evidence" value="ECO:0007669"/>
    <property type="project" value="TreeGrafter"/>
</dbReference>
<keyword evidence="8" id="KW-0833">Ubl conjugation pathway</keyword>
<evidence type="ECO:0000256" key="13">
    <source>
        <dbReference type="PROSITE-ProRule" id="PRU00452"/>
    </source>
</evidence>
<dbReference type="AlphaFoldDB" id="A0A6F9DN37"/>
<dbReference type="GO" id="GO:0030915">
    <property type="term" value="C:Smc5-Smc6 complex"/>
    <property type="evidence" value="ECO:0007669"/>
    <property type="project" value="InterPro"/>
</dbReference>
<keyword evidence="7 13" id="KW-0863">Zinc-finger</keyword>
<dbReference type="SUPFAM" id="SSF57850">
    <property type="entry name" value="RING/U-box"/>
    <property type="match status" value="1"/>
</dbReference>
<dbReference type="GO" id="GO:0005634">
    <property type="term" value="C:nucleus"/>
    <property type="evidence" value="ECO:0007669"/>
    <property type="project" value="UniProtKB-SubCell"/>
</dbReference>
<comment type="subcellular location">
    <subcellularLocation>
        <location evidence="1">Nucleus</location>
    </subcellularLocation>
</comment>
<keyword evidence="10" id="KW-0539">Nucleus</keyword>
<keyword evidence="5" id="KW-0808">Transferase</keyword>
<evidence type="ECO:0000256" key="9">
    <source>
        <dbReference type="ARBA" id="ARBA00022833"/>
    </source>
</evidence>
<dbReference type="UniPathway" id="UPA00886"/>
<evidence type="ECO:0000256" key="11">
    <source>
        <dbReference type="ARBA" id="ARBA00031731"/>
    </source>
</evidence>
<reference evidence="15" key="1">
    <citation type="submission" date="2020-04" db="EMBL/GenBank/DDBJ databases">
        <authorList>
            <person name="Neveu A P."/>
        </authorList>
    </citation>
    <scope>NUCLEOTIDE SEQUENCE</scope>
    <source>
        <tissue evidence="15">Whole embryo</tissue>
    </source>
</reference>
<evidence type="ECO:0000256" key="6">
    <source>
        <dbReference type="ARBA" id="ARBA00022723"/>
    </source>
</evidence>
<evidence type="ECO:0000256" key="10">
    <source>
        <dbReference type="ARBA" id="ARBA00023242"/>
    </source>
</evidence>
<evidence type="ECO:0000256" key="3">
    <source>
        <dbReference type="ARBA" id="ARBA00008212"/>
    </source>
</evidence>
<comment type="pathway">
    <text evidence="2">Protein modification; protein sumoylation.</text>
</comment>
<sequence>MSDTTSDRHIDSALNNISKMSEYIKTGRQEVLEVGMDLIENKIEDPGIDSLQDCIVELVKAEHRVKAFTQSVNSIKTRWQNGDLDDDEDVVEMLENDLKAEEERSMDEKYVWDHEFMTAFIDQMKTADPDVQLKTGSNTSASCSSNGVSGEMEIIQAEVALKCPITQCEMTDPVMDPTCSHTFEKDAIHAHIKQNLKRKRQPKCPYPGCKNILVLARLESNAAVKRMIERKKRGHGETSS</sequence>
<dbReference type="GO" id="GO:0000724">
    <property type="term" value="P:double-strand break repair via homologous recombination"/>
    <property type="evidence" value="ECO:0007669"/>
    <property type="project" value="InterPro"/>
</dbReference>
<keyword evidence="6" id="KW-0479">Metal-binding</keyword>
<dbReference type="EMBL" id="LR788588">
    <property type="protein sequence ID" value="CAB3264450.1"/>
    <property type="molecule type" value="mRNA"/>
</dbReference>
<dbReference type="Gene3D" id="3.30.40.10">
    <property type="entry name" value="Zinc/RING finger domain, C3HC4 (zinc finger)"/>
    <property type="match status" value="1"/>
</dbReference>
<feature type="domain" description="SP-RING-type" evidence="14">
    <location>
        <begin position="148"/>
        <end position="233"/>
    </location>
</feature>
<evidence type="ECO:0000256" key="4">
    <source>
        <dbReference type="ARBA" id="ARBA00020923"/>
    </source>
</evidence>
<evidence type="ECO:0000313" key="15">
    <source>
        <dbReference type="EMBL" id="CAB3264450.1"/>
    </source>
</evidence>
<evidence type="ECO:0000256" key="1">
    <source>
        <dbReference type="ARBA" id="ARBA00004123"/>
    </source>
</evidence>
<name>A0A6F9DN37_9ASCI</name>
<dbReference type="InterPro" id="IPR004181">
    <property type="entry name" value="Znf_MIZ"/>
</dbReference>
<evidence type="ECO:0000256" key="5">
    <source>
        <dbReference type="ARBA" id="ARBA00022679"/>
    </source>
</evidence>
<gene>
    <name evidence="15" type="primary">Nsmce2</name>
</gene>
<comment type="similarity">
    <text evidence="3">Belongs to the NSE2 family.</text>
</comment>